<dbReference type="Gramene" id="ERN17952">
    <property type="protein sequence ID" value="ERN17952"/>
    <property type="gene ID" value="AMTR_s00046p00071430"/>
</dbReference>
<accession>U5D944</accession>
<reference evidence="2" key="1">
    <citation type="journal article" date="2013" name="Science">
        <title>The Amborella genome and the evolution of flowering plants.</title>
        <authorList>
            <consortium name="Amborella Genome Project"/>
        </authorList>
    </citation>
    <scope>NUCLEOTIDE SEQUENCE [LARGE SCALE GENOMIC DNA]</scope>
</reference>
<sequence>MATPTTNAHTLLVNKPNPPINNIHHFLPHKLTTTNYLLRKYLFMPILRGSDLLPAENNEEPKINLAFFNWKRQDQLLLSKIISTVTGGVHAQILGLTTSQEV</sequence>
<keyword evidence="2" id="KW-1185">Reference proteome</keyword>
<protein>
    <submittedName>
        <fullName evidence="1">Uncharacterized protein</fullName>
    </submittedName>
</protein>
<name>U5D944_AMBTC</name>
<dbReference type="HOGENOM" id="CLU_2281220_0_0_1"/>
<dbReference type="EMBL" id="KI392290">
    <property type="protein sequence ID" value="ERN17952.1"/>
    <property type="molecule type" value="Genomic_DNA"/>
</dbReference>
<evidence type="ECO:0000313" key="2">
    <source>
        <dbReference type="Proteomes" id="UP000017836"/>
    </source>
</evidence>
<gene>
    <name evidence="1" type="ORF">AMTR_s00046p00071430</name>
</gene>
<dbReference type="AlphaFoldDB" id="U5D944"/>
<organism evidence="1 2">
    <name type="scientific">Amborella trichopoda</name>
    <dbReference type="NCBI Taxonomy" id="13333"/>
    <lineage>
        <taxon>Eukaryota</taxon>
        <taxon>Viridiplantae</taxon>
        <taxon>Streptophyta</taxon>
        <taxon>Embryophyta</taxon>
        <taxon>Tracheophyta</taxon>
        <taxon>Spermatophyta</taxon>
        <taxon>Magnoliopsida</taxon>
        <taxon>Amborellales</taxon>
        <taxon>Amborellaceae</taxon>
        <taxon>Amborella</taxon>
    </lineage>
</organism>
<proteinExistence type="predicted"/>
<dbReference type="Proteomes" id="UP000017836">
    <property type="component" value="Unassembled WGS sequence"/>
</dbReference>
<evidence type="ECO:0000313" key="1">
    <source>
        <dbReference type="EMBL" id="ERN17952.1"/>
    </source>
</evidence>